<sequence>MSTFRSIPRLLTLAALPAVLVAGTITNASAAPSDHNPGPKPSFGLAAAGYRDITGLSADTAGAKALKTQGFGVRTSPSGQTAVVDSSMADEGIITAANPSFVDISWKAYAKGARYTVVRDDRAIATLAPGVSGFRDTAIARGATYQYRIVPELAGDHSKAHTWGMRVTVPAPGKGESDIAAMRKNALARAGAASVAGTTTVTWNTFIPQSRIDAPLAGCDYGRGFQFAGDGHSSFDWRNPNYRTSLNAVINWRRGSVDGYKNVHPSHVYVKKTGRLVATKTATDKYMVAKKMGSGSNYVDVRLVTHATNPFCNGLGGVKGAIDGAIQMHLTTSGNWEIRSGTHRLMPNHYIYIYDGGRVTNVYTRSYANALCLIGSATCPEADLTGYYGKFS</sequence>
<evidence type="ECO:0000256" key="1">
    <source>
        <dbReference type="SAM" id="SignalP"/>
    </source>
</evidence>
<feature type="signal peptide" evidence="1">
    <location>
        <begin position="1"/>
        <end position="30"/>
    </location>
</feature>
<protein>
    <submittedName>
        <fullName evidence="2">Uncharacterized protein</fullName>
    </submittedName>
</protein>
<dbReference type="RefSeq" id="WP_109280260.1">
    <property type="nucleotide sequence ID" value="NZ_JBFAUK010000012.1"/>
</dbReference>
<comment type="caution">
    <text evidence="2">The sequence shown here is derived from an EMBL/GenBank/DDBJ whole genome shotgun (WGS) entry which is preliminary data.</text>
</comment>
<dbReference type="Proteomes" id="UP001552594">
    <property type="component" value="Unassembled WGS sequence"/>
</dbReference>
<keyword evidence="1" id="KW-0732">Signal</keyword>
<organism evidence="2 3">
    <name type="scientific">Streptomyces orinoci</name>
    <name type="common">Streptoverticillium orinoci</name>
    <dbReference type="NCBI Taxonomy" id="67339"/>
    <lineage>
        <taxon>Bacteria</taxon>
        <taxon>Bacillati</taxon>
        <taxon>Actinomycetota</taxon>
        <taxon>Actinomycetes</taxon>
        <taxon>Kitasatosporales</taxon>
        <taxon>Streptomycetaceae</taxon>
        <taxon>Streptomyces</taxon>
    </lineage>
</organism>
<evidence type="ECO:0000313" key="2">
    <source>
        <dbReference type="EMBL" id="MEV5508229.1"/>
    </source>
</evidence>
<evidence type="ECO:0000313" key="3">
    <source>
        <dbReference type="Proteomes" id="UP001552594"/>
    </source>
</evidence>
<gene>
    <name evidence="2" type="ORF">AB0L16_17380</name>
</gene>
<accession>A0ABV3K135</accession>
<reference evidence="2 3" key="1">
    <citation type="submission" date="2024-06" db="EMBL/GenBank/DDBJ databases">
        <title>The Natural Products Discovery Center: Release of the First 8490 Sequenced Strains for Exploring Actinobacteria Biosynthetic Diversity.</title>
        <authorList>
            <person name="Kalkreuter E."/>
            <person name="Kautsar S.A."/>
            <person name="Yang D."/>
            <person name="Bader C.D."/>
            <person name="Teijaro C.N."/>
            <person name="Fluegel L."/>
            <person name="Davis C.M."/>
            <person name="Simpson J.R."/>
            <person name="Lauterbach L."/>
            <person name="Steele A.D."/>
            <person name="Gui C."/>
            <person name="Meng S."/>
            <person name="Li G."/>
            <person name="Viehrig K."/>
            <person name="Ye F."/>
            <person name="Su P."/>
            <person name="Kiefer A.F."/>
            <person name="Nichols A."/>
            <person name="Cepeda A.J."/>
            <person name="Yan W."/>
            <person name="Fan B."/>
            <person name="Jiang Y."/>
            <person name="Adhikari A."/>
            <person name="Zheng C.-J."/>
            <person name="Schuster L."/>
            <person name="Cowan T.M."/>
            <person name="Smanski M.J."/>
            <person name="Chevrette M.G."/>
            <person name="De Carvalho L.P.S."/>
            <person name="Shen B."/>
        </authorList>
    </citation>
    <scope>NUCLEOTIDE SEQUENCE [LARGE SCALE GENOMIC DNA]</scope>
    <source>
        <strain evidence="2 3">NPDC052347</strain>
    </source>
</reference>
<dbReference type="EMBL" id="JBFAUK010000012">
    <property type="protein sequence ID" value="MEV5508229.1"/>
    <property type="molecule type" value="Genomic_DNA"/>
</dbReference>
<name>A0ABV3K135_STRON</name>
<proteinExistence type="predicted"/>
<keyword evidence="3" id="KW-1185">Reference proteome</keyword>
<feature type="chain" id="PRO_5047222874" evidence="1">
    <location>
        <begin position="31"/>
        <end position="392"/>
    </location>
</feature>